<evidence type="ECO:0008006" key="4">
    <source>
        <dbReference type="Google" id="ProtNLM"/>
    </source>
</evidence>
<dbReference type="EMBL" id="CADIKM010000021">
    <property type="protein sequence ID" value="CAB3795460.1"/>
    <property type="molecule type" value="Genomic_DNA"/>
</dbReference>
<evidence type="ECO:0000256" key="1">
    <source>
        <dbReference type="SAM" id="Phobius"/>
    </source>
</evidence>
<organism evidence="2 3">
    <name type="scientific">Pararobbsia alpina</name>
    <dbReference type="NCBI Taxonomy" id="621374"/>
    <lineage>
        <taxon>Bacteria</taxon>
        <taxon>Pseudomonadati</taxon>
        <taxon>Pseudomonadota</taxon>
        <taxon>Betaproteobacteria</taxon>
        <taxon>Burkholderiales</taxon>
        <taxon>Burkholderiaceae</taxon>
        <taxon>Pararobbsia</taxon>
    </lineage>
</organism>
<keyword evidence="1" id="KW-0812">Transmembrane</keyword>
<sequence>MRSPKDALRALIAMVPGFERELMTSKDRGVRYAVFVGKRNLAQTELEYPSGQDDIRIAPVVTGRKAGLWMTIAGVALAAVGAVSMYFGNPYGGQMMLMGASMAFGGISQMISANATASNGSGNTTQSYYFSGAENTTTQGGPVPLLYGEMVVGSTVISSGIQATDT</sequence>
<accession>A0A6S7CQQ5</accession>
<reference evidence="2 3" key="1">
    <citation type="submission" date="2020-04" db="EMBL/GenBank/DDBJ databases">
        <authorList>
            <person name="De Canck E."/>
        </authorList>
    </citation>
    <scope>NUCLEOTIDE SEQUENCE [LARGE SCALE GENOMIC DNA]</scope>
    <source>
        <strain evidence="2 3">LMG 28138</strain>
    </source>
</reference>
<keyword evidence="1" id="KW-1133">Transmembrane helix</keyword>
<dbReference type="AlphaFoldDB" id="A0A6S7CQQ5"/>
<feature type="transmembrane region" description="Helical" evidence="1">
    <location>
        <begin position="66"/>
        <end position="87"/>
    </location>
</feature>
<gene>
    <name evidence="2" type="ORF">LMG28138_03884</name>
</gene>
<dbReference type="Proteomes" id="UP000494115">
    <property type="component" value="Unassembled WGS sequence"/>
</dbReference>
<name>A0A6S7CQQ5_9BURK</name>
<evidence type="ECO:0000313" key="3">
    <source>
        <dbReference type="Proteomes" id="UP000494115"/>
    </source>
</evidence>
<evidence type="ECO:0000313" key="2">
    <source>
        <dbReference type="EMBL" id="CAB3795460.1"/>
    </source>
</evidence>
<proteinExistence type="predicted"/>
<keyword evidence="1" id="KW-0472">Membrane</keyword>
<protein>
    <recommendedName>
        <fullName evidence="4">Bacteriophage lambda tail assembly protein I</fullName>
    </recommendedName>
</protein>
<keyword evidence="3" id="KW-1185">Reference proteome</keyword>